<name>A0AAV2VIW0_9VIBR</name>
<evidence type="ECO:0000256" key="1">
    <source>
        <dbReference type="SAM" id="MobiDB-lite"/>
    </source>
</evidence>
<feature type="compositionally biased region" description="Low complexity" evidence="1">
    <location>
        <begin position="50"/>
        <end position="65"/>
    </location>
</feature>
<organism evidence="2 3">
    <name type="scientific">Vibrio nigripulchritudo SOn1</name>
    <dbReference type="NCBI Taxonomy" id="1238450"/>
    <lineage>
        <taxon>Bacteria</taxon>
        <taxon>Pseudomonadati</taxon>
        <taxon>Pseudomonadota</taxon>
        <taxon>Gammaproteobacteria</taxon>
        <taxon>Vibrionales</taxon>
        <taxon>Vibrionaceae</taxon>
        <taxon>Vibrio</taxon>
    </lineage>
</organism>
<feature type="region of interest" description="Disordered" evidence="1">
    <location>
        <begin position="1"/>
        <end position="20"/>
    </location>
</feature>
<gene>
    <name evidence="2" type="ORF">VIBNISOn1_1190014</name>
</gene>
<feature type="compositionally biased region" description="Acidic residues" evidence="1">
    <location>
        <begin position="37"/>
        <end position="46"/>
    </location>
</feature>
<sequence>MPEQEQHLEGDITIDKDTADRALDEDHEFDTLEDAMDALGDDDTVIDEPTGSNDLDSTSDDGLSLDAEEASDEADVEDGNDELITLDDGESVQLDELKKGYFRQKDYTHKTEALAQERKAVATLRENYDQQAQSLQTAYQNLTQFLESLIPPEPDLGLAQSDPAAFQYQTALRNSAVAEIEKVFAASEQAQSTIQAASEQDKAHVRSEEDAKLLNAMPMLKDPGRRASFDAANKKTALEFGFSEQDIESTADHRILQLVHYARIGKVAEKNRKNARRRLTEKPSKGNRSTPAPGKPPKNREAMKRLTESGTLEDAMAVDFD</sequence>
<protein>
    <submittedName>
        <fullName evidence="2">Uncharacterized protein</fullName>
    </submittedName>
</protein>
<proteinExistence type="predicted"/>
<feature type="compositionally biased region" description="Acidic residues" evidence="1">
    <location>
        <begin position="66"/>
        <end position="88"/>
    </location>
</feature>
<feature type="compositionally biased region" description="Basic and acidic residues" evidence="1">
    <location>
        <begin position="269"/>
        <end position="284"/>
    </location>
</feature>
<dbReference type="RefSeq" id="WP_022610437.1">
    <property type="nucleotide sequence ID" value="NZ_LK391965.1"/>
</dbReference>
<feature type="region of interest" description="Disordered" evidence="1">
    <location>
        <begin position="37"/>
        <end position="88"/>
    </location>
</feature>
<feature type="compositionally biased region" description="Basic and acidic residues" evidence="1">
    <location>
        <begin position="298"/>
        <end position="307"/>
    </location>
</feature>
<dbReference type="Proteomes" id="UP000018211">
    <property type="component" value="Unassembled WGS sequence"/>
</dbReference>
<dbReference type="EMBL" id="CAOF01000023">
    <property type="protein sequence ID" value="CCO44669.1"/>
    <property type="molecule type" value="Genomic_DNA"/>
</dbReference>
<accession>A0AAV2VIW0</accession>
<evidence type="ECO:0000313" key="2">
    <source>
        <dbReference type="EMBL" id="CCO44669.1"/>
    </source>
</evidence>
<feature type="region of interest" description="Disordered" evidence="1">
    <location>
        <begin position="269"/>
        <end position="321"/>
    </location>
</feature>
<evidence type="ECO:0000313" key="3">
    <source>
        <dbReference type="Proteomes" id="UP000018211"/>
    </source>
</evidence>
<dbReference type="AlphaFoldDB" id="A0AAV2VIW0"/>
<comment type="caution">
    <text evidence="2">The sequence shown here is derived from an EMBL/GenBank/DDBJ whole genome shotgun (WGS) entry which is preliminary data.</text>
</comment>
<reference evidence="2 3" key="1">
    <citation type="journal article" date="2013" name="ISME J.">
        <title>Comparative genomics of pathogenic lineages of Vibrio nigripulchritudo identifies virulence-associated traits.</title>
        <authorList>
            <person name="Goudenege D."/>
            <person name="Labreuche Y."/>
            <person name="Krin E."/>
            <person name="Ansquer D."/>
            <person name="Mangenot S."/>
            <person name="Calteau A."/>
            <person name="Medigue C."/>
            <person name="Mazel D."/>
            <person name="Polz M.F."/>
            <person name="Le Roux F."/>
        </authorList>
    </citation>
    <scope>NUCLEOTIDE SEQUENCE [LARGE SCALE GENOMIC DNA]</scope>
    <source>
        <strain evidence="2 3">SOn1</strain>
    </source>
</reference>